<keyword evidence="5 7" id="KW-0371">Homeobox</keyword>
<dbReference type="PROSITE" id="PS50071">
    <property type="entry name" value="HOMEOBOX_2"/>
    <property type="match status" value="1"/>
</dbReference>
<dbReference type="GO" id="GO:0000981">
    <property type="term" value="F:DNA-binding transcription factor activity, RNA polymerase II-specific"/>
    <property type="evidence" value="ECO:0007669"/>
    <property type="project" value="InterPro"/>
</dbReference>
<dbReference type="SMART" id="SM00389">
    <property type="entry name" value="HOX"/>
    <property type="match status" value="1"/>
</dbReference>
<name>B0W1U3_CULQU</name>
<evidence type="ECO:0000256" key="1">
    <source>
        <dbReference type="ARBA" id="ARBA00004123"/>
    </source>
</evidence>
<feature type="DNA-binding region" description="Homeobox" evidence="7">
    <location>
        <begin position="305"/>
        <end position="364"/>
    </location>
</feature>
<dbReference type="PANTHER" id="PTHR45659:SF4">
    <property type="entry name" value="HOMEOBOX PROTEIN ABDOMINAL-A"/>
    <property type="match status" value="1"/>
</dbReference>
<evidence type="ECO:0000313" key="11">
    <source>
        <dbReference type="EMBL" id="EDS27379.1"/>
    </source>
</evidence>
<dbReference type="InParanoid" id="B0W1U3"/>
<evidence type="ECO:0000256" key="9">
    <source>
        <dbReference type="SAM" id="MobiDB-lite"/>
    </source>
</evidence>
<evidence type="ECO:0000313" key="12">
    <source>
        <dbReference type="EnsemblMetazoa" id="CPIJ001007-PA"/>
    </source>
</evidence>
<evidence type="ECO:0000256" key="5">
    <source>
        <dbReference type="ARBA" id="ARBA00023155"/>
    </source>
</evidence>
<feature type="region of interest" description="Disordered" evidence="9">
    <location>
        <begin position="252"/>
        <end position="314"/>
    </location>
</feature>
<dbReference type="PROSITE" id="PS00027">
    <property type="entry name" value="HOMEOBOX_1"/>
    <property type="match status" value="1"/>
</dbReference>
<evidence type="ECO:0000256" key="3">
    <source>
        <dbReference type="ARBA" id="ARBA00022473"/>
    </source>
</evidence>
<dbReference type="EnsemblMetazoa" id="CPIJ001007-RA">
    <property type="protein sequence ID" value="CPIJ001007-PA"/>
    <property type="gene ID" value="CPIJ001007"/>
</dbReference>
<evidence type="ECO:0000313" key="13">
    <source>
        <dbReference type="Proteomes" id="UP000002320"/>
    </source>
</evidence>
<dbReference type="OrthoDB" id="6159439at2759"/>
<proteinExistence type="inferred from homology"/>
<comment type="similarity">
    <text evidence="2">Belongs to the Antp homeobox family.</text>
</comment>
<reference evidence="11" key="1">
    <citation type="submission" date="2007-03" db="EMBL/GenBank/DDBJ databases">
        <title>Annotation of Culex pipiens quinquefasciatus.</title>
        <authorList>
            <consortium name="The Broad Institute Genome Sequencing Platform"/>
            <person name="Atkinson P.W."/>
            <person name="Hemingway J."/>
            <person name="Christensen B.M."/>
            <person name="Higgs S."/>
            <person name="Kodira C."/>
            <person name="Hannick L."/>
            <person name="Megy K."/>
            <person name="O'Leary S."/>
            <person name="Pearson M."/>
            <person name="Haas B.J."/>
            <person name="Mauceli E."/>
            <person name="Wortman J.R."/>
            <person name="Lee N.H."/>
            <person name="Guigo R."/>
            <person name="Stanke M."/>
            <person name="Alvarado L."/>
            <person name="Amedeo P."/>
            <person name="Antoine C.H."/>
            <person name="Arensburger P."/>
            <person name="Bidwell S.L."/>
            <person name="Crawford M."/>
            <person name="Camaro F."/>
            <person name="Devon K."/>
            <person name="Engels R."/>
            <person name="Hammond M."/>
            <person name="Howarth C."/>
            <person name="Koehrsen M."/>
            <person name="Lawson D."/>
            <person name="Montgomery P."/>
            <person name="Nene V."/>
            <person name="Nusbaum C."/>
            <person name="Puiu D."/>
            <person name="Romero-Severson J."/>
            <person name="Severson D.W."/>
            <person name="Shumway M."/>
            <person name="Sisk P."/>
            <person name="Stolte C."/>
            <person name="Zeng Q."/>
            <person name="Eisenstadt E."/>
            <person name="Fraser-Liggett C."/>
            <person name="Strausberg R."/>
            <person name="Galagan J."/>
            <person name="Birren B."/>
            <person name="Collins F.H."/>
        </authorList>
    </citation>
    <scope>NUCLEOTIDE SEQUENCE [LARGE SCALE GENOMIC DNA]</scope>
    <source>
        <strain evidence="11">JHB</strain>
    </source>
</reference>
<evidence type="ECO:0000259" key="10">
    <source>
        <dbReference type="PROSITE" id="PS50071"/>
    </source>
</evidence>
<dbReference type="Gene3D" id="1.10.10.60">
    <property type="entry name" value="Homeodomain-like"/>
    <property type="match status" value="1"/>
</dbReference>
<gene>
    <name evidence="12" type="primary">6032009</name>
    <name evidence="11" type="ORF">CpipJ_CPIJ001007</name>
</gene>
<dbReference type="Pfam" id="PF00046">
    <property type="entry name" value="Homeodomain"/>
    <property type="match status" value="1"/>
</dbReference>
<keyword evidence="3" id="KW-0217">Developmental protein</keyword>
<evidence type="ECO:0000256" key="6">
    <source>
        <dbReference type="ARBA" id="ARBA00023242"/>
    </source>
</evidence>
<keyword evidence="4 7" id="KW-0238">DNA-binding</keyword>
<dbReference type="InterPro" id="IPR017970">
    <property type="entry name" value="Homeobox_CS"/>
</dbReference>
<dbReference type="PANTHER" id="PTHR45659">
    <property type="entry name" value="HOMEOBOX PROTEIN HOX"/>
    <property type="match status" value="1"/>
</dbReference>
<dbReference type="STRING" id="7176.B0W1U3"/>
<dbReference type="OMA" id="YSACTIT"/>
<dbReference type="Proteomes" id="UP000002320">
    <property type="component" value="Unassembled WGS sequence"/>
</dbReference>
<dbReference type="CDD" id="cd00086">
    <property type="entry name" value="homeodomain"/>
    <property type="match status" value="1"/>
</dbReference>
<dbReference type="GO" id="GO:0009952">
    <property type="term" value="P:anterior/posterior pattern specification"/>
    <property type="evidence" value="ECO:0007669"/>
    <property type="project" value="TreeGrafter"/>
</dbReference>
<dbReference type="HOGENOM" id="CLU_650933_0_0_1"/>
<evidence type="ECO:0000256" key="2">
    <source>
        <dbReference type="ARBA" id="ARBA00009107"/>
    </source>
</evidence>
<reference evidence="12" key="2">
    <citation type="submission" date="2021-02" db="UniProtKB">
        <authorList>
            <consortium name="EnsemblMetazoa"/>
        </authorList>
    </citation>
    <scope>IDENTIFICATION</scope>
    <source>
        <strain evidence="12">JHB</strain>
    </source>
</reference>
<keyword evidence="13" id="KW-1185">Reference proteome</keyword>
<sequence>MATAYPYYSDYSSNYYNAYHGQFSQDHLQPNYSYTPASAPIGANHLTYPLHGNQSTPEEEVSGAAHEQSLSTKVAHAGSDYSYYASNQYYSNQYYQQQFNDHHDYYAYQRCYPSYNGSQCAPEAAKSSEYPFHSENQNKISSEISHAVKSTDYNMITPTTNVTKSTEKAQSTTLKRKLDDQPQDSPALRALLTNPAKKLRYNPGYSTCNVTKIMSPISDRTVPEIVPPSPNKTEDSIDSFLDCATDTTQNFSLNHSAGTPSKLLNYDGVSTPPSSPKDADFAVSSLPSDYSTSQQSNEDTPKESSKRTRQSYSRQQTLVLEKEFHMNKYLTRRRRIEIANILKLSERQVKIWFQNRRMKAKKDQGTASPELPYEETVCPTYLHPHNMLPQVEQSQSHQQSQYGYYEPQLPPSSTYQYYPAAI</sequence>
<dbReference type="VEuPathDB" id="VectorBase:CQUJHB000339"/>
<dbReference type="InterPro" id="IPR001356">
    <property type="entry name" value="HD"/>
</dbReference>
<dbReference type="eggNOG" id="KOG0489">
    <property type="taxonomic scope" value="Eukaryota"/>
</dbReference>
<evidence type="ECO:0000256" key="4">
    <source>
        <dbReference type="ARBA" id="ARBA00023125"/>
    </source>
</evidence>
<accession>B0W1U3</accession>
<dbReference type="PRINTS" id="PR00024">
    <property type="entry name" value="HOMEOBOX"/>
</dbReference>
<dbReference type="InterPro" id="IPR050296">
    <property type="entry name" value="Antp_homeobox"/>
</dbReference>
<dbReference type="AlphaFoldDB" id="B0W1U3"/>
<evidence type="ECO:0000256" key="8">
    <source>
        <dbReference type="RuleBase" id="RU000682"/>
    </source>
</evidence>
<dbReference type="GO" id="GO:0005634">
    <property type="term" value="C:nucleus"/>
    <property type="evidence" value="ECO:0007669"/>
    <property type="project" value="UniProtKB-SubCell"/>
</dbReference>
<evidence type="ECO:0000256" key="7">
    <source>
        <dbReference type="PROSITE-ProRule" id="PRU00108"/>
    </source>
</evidence>
<organism>
    <name type="scientific">Culex quinquefasciatus</name>
    <name type="common">Southern house mosquito</name>
    <name type="synonym">Culex pungens</name>
    <dbReference type="NCBI Taxonomy" id="7176"/>
    <lineage>
        <taxon>Eukaryota</taxon>
        <taxon>Metazoa</taxon>
        <taxon>Ecdysozoa</taxon>
        <taxon>Arthropoda</taxon>
        <taxon>Hexapoda</taxon>
        <taxon>Insecta</taxon>
        <taxon>Pterygota</taxon>
        <taxon>Neoptera</taxon>
        <taxon>Endopterygota</taxon>
        <taxon>Diptera</taxon>
        <taxon>Nematocera</taxon>
        <taxon>Culicoidea</taxon>
        <taxon>Culicidae</taxon>
        <taxon>Culicinae</taxon>
        <taxon>Culicini</taxon>
        <taxon>Culex</taxon>
        <taxon>Culex</taxon>
    </lineage>
</organism>
<dbReference type="EMBL" id="DS231824">
    <property type="protein sequence ID" value="EDS27379.1"/>
    <property type="molecule type" value="Genomic_DNA"/>
</dbReference>
<comment type="subcellular location">
    <subcellularLocation>
        <location evidence="1 7 8">Nucleus</location>
    </subcellularLocation>
</comment>
<dbReference type="KEGG" id="cqu:CpipJ_CPIJ001007"/>
<dbReference type="InterPro" id="IPR020479">
    <property type="entry name" value="HD_metazoa"/>
</dbReference>
<dbReference type="VEuPathDB" id="VectorBase:CPIJ001007"/>
<dbReference type="GO" id="GO:0000978">
    <property type="term" value="F:RNA polymerase II cis-regulatory region sequence-specific DNA binding"/>
    <property type="evidence" value="ECO:0007669"/>
    <property type="project" value="TreeGrafter"/>
</dbReference>
<feature type="compositionally biased region" description="Polar residues" evidence="9">
    <location>
        <begin position="285"/>
        <end position="298"/>
    </location>
</feature>
<protein>
    <submittedName>
        <fullName evidence="11 12">Segmentation protein fushi tarazu</fullName>
    </submittedName>
</protein>
<dbReference type="InterPro" id="IPR009057">
    <property type="entry name" value="Homeodomain-like_sf"/>
</dbReference>
<dbReference type="SUPFAM" id="SSF46689">
    <property type="entry name" value="Homeodomain-like"/>
    <property type="match status" value="1"/>
</dbReference>
<feature type="domain" description="Homeobox" evidence="10">
    <location>
        <begin position="303"/>
        <end position="363"/>
    </location>
</feature>
<keyword evidence="6 7" id="KW-0539">Nucleus</keyword>
<dbReference type="FunCoup" id="B0W1U3">
    <property type="interactions" value="4"/>
</dbReference>